<sequence>MNEITAPVVGGVPCIPRLQRVVNALPGYQRALEVAASADEWLRTQPPVPPVPADLEPGNTGNISDEWIAAVKAHTSATASYELSRNIVITEKQLAANRANHIVDTSLDLCLGALASDLTQLMQGAEHWVAELNGATTAEEAIAADAGPAWRSLTNFAAEYRDIRAAQSWLIGRAPQQIWRSCTPDLPGEDHANEAFIMNLADIWPNWRQGGTNMSTVFVGPGSAPNMRHEPWPADEYSAAMLVYLITSDAEPWLPTIRELRQMWEERRHPTEKQPYDEQKDTESSAFDSGLIGPLEAERKRQAAGGKPPPPRRAPDYSRVATPLRSKPRPRTAEIGAIQ</sequence>
<dbReference type="RefSeq" id="WP_141659162.1">
    <property type="nucleotide sequence ID" value="NZ_CTEC01000001.1"/>
</dbReference>
<accession>A0A0U1D3N3</accession>
<protein>
    <submittedName>
        <fullName evidence="2">Uncharacterized protein</fullName>
    </submittedName>
</protein>
<feature type="compositionally biased region" description="Basic and acidic residues" evidence="1">
    <location>
        <begin position="268"/>
        <end position="283"/>
    </location>
</feature>
<name>A0A0U1D3N3_9MYCO</name>
<evidence type="ECO:0000256" key="1">
    <source>
        <dbReference type="SAM" id="MobiDB-lite"/>
    </source>
</evidence>
<evidence type="ECO:0000313" key="2">
    <source>
        <dbReference type="EMBL" id="CQD07425.1"/>
    </source>
</evidence>
<proteinExistence type="predicted"/>
<dbReference type="EMBL" id="CTEC01000001">
    <property type="protein sequence ID" value="CQD07425.1"/>
    <property type="molecule type" value="Genomic_DNA"/>
</dbReference>
<keyword evidence="3" id="KW-1185">Reference proteome</keyword>
<gene>
    <name evidence="2" type="ORF">BN000_01483</name>
</gene>
<reference evidence="3" key="1">
    <citation type="submission" date="2015-03" db="EMBL/GenBank/DDBJ databases">
        <authorList>
            <person name="Urmite Genomes"/>
        </authorList>
    </citation>
    <scope>NUCLEOTIDE SEQUENCE [LARGE SCALE GENOMIC DNA]</scope>
    <source>
        <strain evidence="3">CSUR P1344</strain>
    </source>
</reference>
<dbReference type="Proteomes" id="UP000199601">
    <property type="component" value="Unassembled WGS sequence"/>
</dbReference>
<evidence type="ECO:0000313" key="3">
    <source>
        <dbReference type="Proteomes" id="UP000199601"/>
    </source>
</evidence>
<organism evidence="2 3">
    <name type="scientific">Mycobacterium europaeum</name>
    <dbReference type="NCBI Taxonomy" id="761804"/>
    <lineage>
        <taxon>Bacteria</taxon>
        <taxon>Bacillati</taxon>
        <taxon>Actinomycetota</taxon>
        <taxon>Actinomycetes</taxon>
        <taxon>Mycobacteriales</taxon>
        <taxon>Mycobacteriaceae</taxon>
        <taxon>Mycobacterium</taxon>
        <taxon>Mycobacterium simiae complex</taxon>
    </lineage>
</organism>
<feature type="region of interest" description="Disordered" evidence="1">
    <location>
        <begin position="268"/>
        <end position="339"/>
    </location>
</feature>
<dbReference type="AlphaFoldDB" id="A0A0U1D3N3"/>